<reference evidence="2 3" key="1">
    <citation type="submission" date="2016-09" db="EMBL/GenBank/DDBJ databases">
        <title>Rhizobium oryziradicis sp. nov., isolated from the root of rice.</title>
        <authorList>
            <person name="Zhao J."/>
            <person name="Zhang X."/>
        </authorList>
    </citation>
    <scope>NUCLEOTIDE SEQUENCE [LARGE SCALE GENOMIC DNA]</scope>
    <source>
        <strain evidence="2 3">14971</strain>
    </source>
</reference>
<dbReference type="Proteomes" id="UP000185598">
    <property type="component" value="Unassembled WGS sequence"/>
</dbReference>
<keyword evidence="3" id="KW-1185">Reference proteome</keyword>
<proteinExistence type="predicted"/>
<dbReference type="EMBL" id="MKIN01000027">
    <property type="protein sequence ID" value="OLP47525.1"/>
    <property type="molecule type" value="Genomic_DNA"/>
</dbReference>
<keyword evidence="1" id="KW-1133">Transmembrane helix</keyword>
<keyword evidence="1" id="KW-0812">Transmembrane</keyword>
<gene>
    <name evidence="2" type="ORF">BJF91_03725</name>
</gene>
<sequence>MEATVGLKNRIYREAISIALQKHFPERIPLSLPQAATNDFYSVELLEPDTGRRSALVTGYSGDNYEGQYYNEPTGSGAKASIIKRVVHEYGFKYRHYFRGYEFGGTSPLMFIIGHYTRYHRILITLDTFAQRRFNKRPLARRHRIEVLRMFVDKTTEDLRYAVSHVTVVEQLYSLRSFAHPQRDVTLNYYNLLLRSLRSDGHLDYEDHTYRLNGAGMAALDRYVMEEKRHNQSIRQQIVLSVLTFALILVGIGQAYITWTAPS</sequence>
<protein>
    <submittedName>
        <fullName evidence="2">Uncharacterized protein</fullName>
    </submittedName>
</protein>
<feature type="transmembrane region" description="Helical" evidence="1">
    <location>
        <begin position="238"/>
        <end position="257"/>
    </location>
</feature>
<organism evidence="2 3">
    <name type="scientific">Allorhizobium taibaishanense</name>
    <dbReference type="NCBI Taxonomy" id="887144"/>
    <lineage>
        <taxon>Bacteria</taxon>
        <taxon>Pseudomonadati</taxon>
        <taxon>Pseudomonadota</taxon>
        <taxon>Alphaproteobacteria</taxon>
        <taxon>Hyphomicrobiales</taxon>
        <taxon>Rhizobiaceae</taxon>
        <taxon>Rhizobium/Agrobacterium group</taxon>
        <taxon>Allorhizobium</taxon>
    </lineage>
</organism>
<accession>A0A1Q8ZYW3</accession>
<comment type="caution">
    <text evidence="2">The sequence shown here is derived from an EMBL/GenBank/DDBJ whole genome shotgun (WGS) entry which is preliminary data.</text>
</comment>
<name>A0A1Q8ZYW3_9HYPH</name>
<evidence type="ECO:0000313" key="2">
    <source>
        <dbReference type="EMBL" id="OLP47525.1"/>
    </source>
</evidence>
<keyword evidence="1" id="KW-0472">Membrane</keyword>
<evidence type="ECO:0000256" key="1">
    <source>
        <dbReference type="SAM" id="Phobius"/>
    </source>
</evidence>
<dbReference type="AlphaFoldDB" id="A0A1Q8ZYW3"/>
<evidence type="ECO:0000313" key="3">
    <source>
        <dbReference type="Proteomes" id="UP000185598"/>
    </source>
</evidence>